<keyword evidence="5" id="KW-1185">Reference proteome</keyword>
<evidence type="ECO:0000256" key="3">
    <source>
        <dbReference type="SAM" id="MobiDB-lite"/>
    </source>
</evidence>
<proteinExistence type="predicted"/>
<protein>
    <submittedName>
        <fullName evidence="4">ADP-heptose--LPS heptosyltransferase</fullName>
    </submittedName>
</protein>
<dbReference type="AlphaFoldDB" id="A0A2R5F1P1"/>
<dbReference type="Proteomes" id="UP000245081">
    <property type="component" value="Unassembled WGS sequence"/>
</dbReference>
<organism evidence="4 5">
    <name type="scientific">Novimethylophilus kurashikiensis</name>
    <dbReference type="NCBI Taxonomy" id="1825523"/>
    <lineage>
        <taxon>Bacteria</taxon>
        <taxon>Pseudomonadati</taxon>
        <taxon>Pseudomonadota</taxon>
        <taxon>Betaproteobacteria</taxon>
        <taxon>Nitrosomonadales</taxon>
        <taxon>Methylophilaceae</taxon>
        <taxon>Novimethylophilus</taxon>
    </lineage>
</organism>
<keyword evidence="2 4" id="KW-0808">Transferase</keyword>
<dbReference type="Gene3D" id="3.40.50.2000">
    <property type="entry name" value="Glycogen Phosphorylase B"/>
    <property type="match status" value="2"/>
</dbReference>
<comment type="caution">
    <text evidence="4">The sequence shown here is derived from an EMBL/GenBank/DDBJ whole genome shotgun (WGS) entry which is preliminary data.</text>
</comment>
<dbReference type="SUPFAM" id="SSF53756">
    <property type="entry name" value="UDP-Glycosyltransferase/glycogen phosphorylase"/>
    <property type="match status" value="1"/>
</dbReference>
<reference evidence="4 5" key="1">
    <citation type="journal article" date="2018" name="Environ. Microbiol.">
        <title>Isolation and genomic characterization of Novimethylophilus kurashikiensis gen. nov. sp. nov., a new lanthanide-dependent methylotrophic species of Methylophilaceae.</title>
        <authorList>
            <person name="Lv H."/>
            <person name="Sahin N."/>
            <person name="Tani A."/>
        </authorList>
    </citation>
    <scope>NUCLEOTIDE SEQUENCE [LARGE SCALE GENOMIC DNA]</scope>
    <source>
        <strain evidence="4 5">La2-4</strain>
    </source>
</reference>
<accession>A0A2R5F1P1</accession>
<dbReference type="PANTHER" id="PTHR30160:SF7">
    <property type="entry name" value="ADP-HEPTOSE--LPS HEPTOSYLTRANSFERASE 2"/>
    <property type="match status" value="1"/>
</dbReference>
<dbReference type="GO" id="GO:0008713">
    <property type="term" value="F:ADP-heptose-lipopolysaccharide heptosyltransferase activity"/>
    <property type="evidence" value="ECO:0007669"/>
    <property type="project" value="TreeGrafter"/>
</dbReference>
<evidence type="ECO:0000256" key="2">
    <source>
        <dbReference type="ARBA" id="ARBA00022679"/>
    </source>
</evidence>
<dbReference type="InterPro" id="IPR051199">
    <property type="entry name" value="LPS_LOS_Heptosyltrfase"/>
</dbReference>
<keyword evidence="1" id="KW-0328">Glycosyltransferase</keyword>
<dbReference type="InterPro" id="IPR002201">
    <property type="entry name" value="Glyco_trans_9"/>
</dbReference>
<dbReference type="EMBL" id="BDOQ01000001">
    <property type="protein sequence ID" value="GBG12600.1"/>
    <property type="molecule type" value="Genomic_DNA"/>
</dbReference>
<dbReference type="PANTHER" id="PTHR30160">
    <property type="entry name" value="TETRAACYLDISACCHARIDE 4'-KINASE-RELATED"/>
    <property type="match status" value="1"/>
</dbReference>
<dbReference type="OrthoDB" id="9781892at2"/>
<feature type="region of interest" description="Disordered" evidence="3">
    <location>
        <begin position="361"/>
        <end position="396"/>
    </location>
</feature>
<dbReference type="CDD" id="cd03789">
    <property type="entry name" value="GT9_LPS_heptosyltransferase"/>
    <property type="match status" value="1"/>
</dbReference>
<dbReference type="Pfam" id="PF01075">
    <property type="entry name" value="Glyco_transf_9"/>
    <property type="match status" value="1"/>
</dbReference>
<evidence type="ECO:0000313" key="4">
    <source>
        <dbReference type="EMBL" id="GBG12600.1"/>
    </source>
</evidence>
<sequence length="396" mass="42782">MIDLYPRLPGIRSILVLRPNAVGDFMFALPALHALRHTYPQARIVLLGKAWHADFLRHRRGPIDEVLVMPPVPGVGAPADAEVDMAAAEGFIDDIREAHFDLALQMYGGGRYSNPFIRSLGARTTVGLKTPDAEPLDRWLPYGELANRRLELLQVAALAGAEPRLAGTELAVTEYDRSEAAECVPLGLSRLVVVHPGASDVRRQWPPERFAAVADRLIGQGARIVISATDAEREISEKLVSHMHHPALDLTGKLSLTALCGLLERSEMMLANDTGPLHLALAVGTPAVGVFWLTNLLESGPLKQHLLRPALSVRTTCPVCGTANGKHLRCAHDVSFVDDVSEDQVSALTMQLFAEKTVSEAAAPPPALHPAEFRSDPRYNGGAGDRAAPNARVPLC</sequence>
<evidence type="ECO:0000313" key="5">
    <source>
        <dbReference type="Proteomes" id="UP000245081"/>
    </source>
</evidence>
<evidence type="ECO:0000256" key="1">
    <source>
        <dbReference type="ARBA" id="ARBA00022676"/>
    </source>
</evidence>
<dbReference type="GO" id="GO:0005829">
    <property type="term" value="C:cytosol"/>
    <property type="evidence" value="ECO:0007669"/>
    <property type="project" value="TreeGrafter"/>
</dbReference>
<dbReference type="GO" id="GO:0009244">
    <property type="term" value="P:lipopolysaccharide core region biosynthetic process"/>
    <property type="evidence" value="ECO:0007669"/>
    <property type="project" value="TreeGrafter"/>
</dbReference>
<gene>
    <name evidence="4" type="ORF">NMK_0131</name>
</gene>
<name>A0A2R5F1P1_9PROT</name>